<evidence type="ECO:0000313" key="5">
    <source>
        <dbReference type="EMBL" id="SMO90398.1"/>
    </source>
</evidence>
<feature type="domain" description="HTH araC/xylS-type" evidence="4">
    <location>
        <begin position="186"/>
        <end position="284"/>
    </location>
</feature>
<dbReference type="Proteomes" id="UP000320300">
    <property type="component" value="Unassembled WGS sequence"/>
</dbReference>
<dbReference type="InterPro" id="IPR014710">
    <property type="entry name" value="RmlC-like_jellyroll"/>
</dbReference>
<dbReference type="PROSITE" id="PS01124">
    <property type="entry name" value="HTH_ARAC_FAMILY_2"/>
    <property type="match status" value="1"/>
</dbReference>
<keyword evidence="1" id="KW-0805">Transcription regulation</keyword>
<gene>
    <name evidence="5" type="ORF">SAMN06265348_11061</name>
</gene>
<dbReference type="InterPro" id="IPR009057">
    <property type="entry name" value="Homeodomain-like_sf"/>
</dbReference>
<protein>
    <submittedName>
        <fullName evidence="5">AraC-type DNA-binding protein</fullName>
    </submittedName>
</protein>
<dbReference type="AlphaFoldDB" id="A0A521F2G9"/>
<dbReference type="Pfam" id="PF02311">
    <property type="entry name" value="AraC_binding"/>
    <property type="match status" value="1"/>
</dbReference>
<dbReference type="Gene3D" id="1.10.10.60">
    <property type="entry name" value="Homeodomain-like"/>
    <property type="match status" value="1"/>
</dbReference>
<keyword evidence="2 5" id="KW-0238">DNA-binding</keyword>
<dbReference type="SMART" id="SM00342">
    <property type="entry name" value="HTH_ARAC"/>
    <property type="match status" value="1"/>
</dbReference>
<evidence type="ECO:0000259" key="4">
    <source>
        <dbReference type="PROSITE" id="PS01124"/>
    </source>
</evidence>
<keyword evidence="3" id="KW-0804">Transcription</keyword>
<dbReference type="PANTHER" id="PTHR43280:SF32">
    <property type="entry name" value="TRANSCRIPTIONAL REGULATORY PROTEIN"/>
    <property type="match status" value="1"/>
</dbReference>
<dbReference type="InterPro" id="IPR018060">
    <property type="entry name" value="HTH_AraC"/>
</dbReference>
<sequence length="296" mass="34622">MFPTYTIEDFASPRAIQGQFMLERFEDLARPKKWQFPHLHSFYEIIWVKEGTSKHTIDYHDFDIQPNSLFFISPGQVHLLSQSENVVGYSIAFTWEFLLMNNFNQDAVLALTFLDDSYANPFLALTQEAIQEIEPVIKLIVEEINRNNKSLVILNHLLFVLLNHIQRLGAVERSDILDSYQVITFKKFKKFIELSYKRETGLSYYAGLLSMSVHHLNEIVKKVTGRTAGEVIRDRALTEAKRLLVHSRFSIGQISEELGFKDFSYFSRQFKSQEGSSPAEYRRQMYQKYQNSTRSY</sequence>
<keyword evidence="6" id="KW-1185">Reference proteome</keyword>
<dbReference type="SUPFAM" id="SSF51215">
    <property type="entry name" value="Regulatory protein AraC"/>
    <property type="match status" value="1"/>
</dbReference>
<dbReference type="InterPro" id="IPR020449">
    <property type="entry name" value="Tscrpt_reg_AraC-type_HTH"/>
</dbReference>
<dbReference type="Gene3D" id="2.60.120.10">
    <property type="entry name" value="Jelly Rolls"/>
    <property type="match status" value="1"/>
</dbReference>
<reference evidence="5 6" key="1">
    <citation type="submission" date="2017-05" db="EMBL/GenBank/DDBJ databases">
        <authorList>
            <person name="Varghese N."/>
            <person name="Submissions S."/>
        </authorList>
    </citation>
    <scope>NUCLEOTIDE SEQUENCE [LARGE SCALE GENOMIC DNA]</scope>
    <source>
        <strain evidence="5 6">DSM 19036</strain>
    </source>
</reference>
<dbReference type="PRINTS" id="PR00032">
    <property type="entry name" value="HTHARAC"/>
</dbReference>
<dbReference type="Pfam" id="PF12833">
    <property type="entry name" value="HTH_18"/>
    <property type="match status" value="1"/>
</dbReference>
<evidence type="ECO:0000256" key="2">
    <source>
        <dbReference type="ARBA" id="ARBA00023125"/>
    </source>
</evidence>
<dbReference type="GO" id="GO:0003700">
    <property type="term" value="F:DNA-binding transcription factor activity"/>
    <property type="evidence" value="ECO:0007669"/>
    <property type="project" value="InterPro"/>
</dbReference>
<dbReference type="InterPro" id="IPR003313">
    <property type="entry name" value="AraC-bd"/>
</dbReference>
<accession>A0A521F2G9</accession>
<name>A0A521F2G9_9SPHI</name>
<evidence type="ECO:0000256" key="1">
    <source>
        <dbReference type="ARBA" id="ARBA00023015"/>
    </source>
</evidence>
<dbReference type="InterPro" id="IPR037923">
    <property type="entry name" value="HTH-like"/>
</dbReference>
<evidence type="ECO:0000256" key="3">
    <source>
        <dbReference type="ARBA" id="ARBA00023163"/>
    </source>
</evidence>
<organism evidence="5 6">
    <name type="scientific">Pedobacter westerhofensis</name>
    <dbReference type="NCBI Taxonomy" id="425512"/>
    <lineage>
        <taxon>Bacteria</taxon>
        <taxon>Pseudomonadati</taxon>
        <taxon>Bacteroidota</taxon>
        <taxon>Sphingobacteriia</taxon>
        <taxon>Sphingobacteriales</taxon>
        <taxon>Sphingobacteriaceae</taxon>
        <taxon>Pedobacter</taxon>
    </lineage>
</organism>
<dbReference type="GO" id="GO:0043565">
    <property type="term" value="F:sequence-specific DNA binding"/>
    <property type="evidence" value="ECO:0007669"/>
    <property type="project" value="InterPro"/>
</dbReference>
<dbReference type="RefSeq" id="WP_142529785.1">
    <property type="nucleotide sequence ID" value="NZ_CBCSJO010000010.1"/>
</dbReference>
<dbReference type="PANTHER" id="PTHR43280">
    <property type="entry name" value="ARAC-FAMILY TRANSCRIPTIONAL REGULATOR"/>
    <property type="match status" value="1"/>
</dbReference>
<dbReference type="EMBL" id="FXTN01000010">
    <property type="protein sequence ID" value="SMO90398.1"/>
    <property type="molecule type" value="Genomic_DNA"/>
</dbReference>
<evidence type="ECO:0000313" key="6">
    <source>
        <dbReference type="Proteomes" id="UP000320300"/>
    </source>
</evidence>
<dbReference type="OrthoDB" id="2585681at2"/>
<proteinExistence type="predicted"/>
<dbReference type="SUPFAM" id="SSF46689">
    <property type="entry name" value="Homeodomain-like"/>
    <property type="match status" value="1"/>
</dbReference>